<evidence type="ECO:0000256" key="2">
    <source>
        <dbReference type="ARBA" id="ARBA00023239"/>
    </source>
</evidence>
<dbReference type="InterPro" id="IPR042208">
    <property type="entry name" value="D-ser_dehydrat-like_sf"/>
</dbReference>
<dbReference type="SUPFAM" id="SSF51419">
    <property type="entry name" value="PLP-binding barrel"/>
    <property type="match status" value="1"/>
</dbReference>
<feature type="domain" description="D-serine dehydratase-like" evidence="3">
    <location>
        <begin position="144"/>
        <end position="239"/>
    </location>
</feature>
<dbReference type="InterPro" id="IPR026956">
    <property type="entry name" value="D-ser_dehydrat-like_dom"/>
</dbReference>
<dbReference type="PANTHER" id="PTHR28004:SF2">
    <property type="entry name" value="D-SERINE DEHYDRATASE"/>
    <property type="match status" value="1"/>
</dbReference>
<dbReference type="GO" id="GO:0036088">
    <property type="term" value="P:D-serine catabolic process"/>
    <property type="evidence" value="ECO:0007669"/>
    <property type="project" value="TreeGrafter"/>
</dbReference>
<dbReference type="InterPro" id="IPR001608">
    <property type="entry name" value="Ala_racemase_N"/>
</dbReference>
<name>A0A6J4P163_9BACT</name>
<dbReference type="InterPro" id="IPR051466">
    <property type="entry name" value="D-amino_acid_metab_enzyme"/>
</dbReference>
<evidence type="ECO:0000256" key="1">
    <source>
        <dbReference type="ARBA" id="ARBA00005323"/>
    </source>
</evidence>
<reference evidence="4" key="1">
    <citation type="submission" date="2020-02" db="EMBL/GenBank/DDBJ databases">
        <authorList>
            <person name="Meier V. D."/>
        </authorList>
    </citation>
    <scope>NUCLEOTIDE SEQUENCE</scope>
    <source>
        <strain evidence="4">AVDCRST_MAG64</strain>
    </source>
</reference>
<dbReference type="GO" id="GO:0008721">
    <property type="term" value="F:D-serine ammonia-lyase activity"/>
    <property type="evidence" value="ECO:0007669"/>
    <property type="project" value="TreeGrafter"/>
</dbReference>
<dbReference type="Gene3D" id="3.20.20.10">
    <property type="entry name" value="Alanine racemase"/>
    <property type="match status" value="1"/>
</dbReference>
<evidence type="ECO:0000313" key="4">
    <source>
        <dbReference type="EMBL" id="CAA9399646.1"/>
    </source>
</evidence>
<dbReference type="EMBL" id="CADCUQ010000373">
    <property type="protein sequence ID" value="CAA9399646.1"/>
    <property type="molecule type" value="Genomic_DNA"/>
</dbReference>
<dbReference type="SMART" id="SM01119">
    <property type="entry name" value="D-ser_dehydrat"/>
    <property type="match status" value="1"/>
</dbReference>
<dbReference type="InterPro" id="IPR029066">
    <property type="entry name" value="PLP-binding_barrel"/>
</dbReference>
<keyword evidence="2" id="KW-0456">Lyase</keyword>
<dbReference type="AlphaFoldDB" id="A0A6J4P163"/>
<organism evidence="4">
    <name type="scientific">uncultured Phycisphaerae bacterium</name>
    <dbReference type="NCBI Taxonomy" id="904963"/>
    <lineage>
        <taxon>Bacteria</taxon>
        <taxon>Pseudomonadati</taxon>
        <taxon>Planctomycetota</taxon>
        <taxon>Phycisphaerae</taxon>
        <taxon>environmental samples</taxon>
    </lineage>
</organism>
<evidence type="ECO:0000259" key="3">
    <source>
        <dbReference type="SMART" id="SM01119"/>
    </source>
</evidence>
<accession>A0A6J4P163</accession>
<feature type="non-terminal residue" evidence="4">
    <location>
        <position position="1"/>
    </location>
</feature>
<gene>
    <name evidence="4" type="ORF">AVDCRST_MAG64-1634</name>
</gene>
<dbReference type="Gene3D" id="2.40.37.20">
    <property type="entry name" value="D-serine dehydratase-like domain"/>
    <property type="match status" value="1"/>
</dbReference>
<dbReference type="PANTHER" id="PTHR28004">
    <property type="entry name" value="ZGC:162816-RELATED"/>
    <property type="match status" value="1"/>
</dbReference>
<proteinExistence type="inferred from homology"/>
<protein>
    <submittedName>
        <fullName evidence="4">Low-specificity D-threonine aldolase</fullName>
    </submittedName>
</protein>
<comment type="similarity">
    <text evidence="1">Belongs to the DSD1 family.</text>
</comment>
<dbReference type="Pfam" id="PF14031">
    <property type="entry name" value="D-ser_dehydrat"/>
    <property type="match status" value="1"/>
</dbReference>
<sequence>PAAADALAAAARSAGATIGILVELDVGMRRTGVQTPGAALALAGHVAAQPGLRLDGVMFFPGHVWEKPDEQGAPLRAVDALLGETLALWRKGGLEAPIVSGGSTPTAFQSHLVTCQTEIRPGTYVYNDMNCVTGGYGVTLDDCAARVVCTVVSDAVPGQVVVDAGTKTLTSDRCHPAPDSGHGHVVGLPGARVARLSEEHGMVDVTRCDRTPRVGERLRIVPNHICPCVNLQDRVYWNEAGDVRPLPVDARGKVV</sequence>
<dbReference type="Pfam" id="PF01168">
    <property type="entry name" value="Ala_racemase_N"/>
    <property type="match status" value="1"/>
</dbReference>